<evidence type="ECO:0000256" key="1">
    <source>
        <dbReference type="SAM" id="MobiDB-lite"/>
    </source>
</evidence>
<gene>
    <name evidence="2" type="ORF">niasHT_025160</name>
</gene>
<proteinExistence type="predicted"/>
<feature type="compositionally biased region" description="Low complexity" evidence="1">
    <location>
        <begin position="34"/>
        <end position="46"/>
    </location>
</feature>
<evidence type="ECO:0000313" key="3">
    <source>
        <dbReference type="Proteomes" id="UP001620626"/>
    </source>
</evidence>
<keyword evidence="3" id="KW-1185">Reference proteome</keyword>
<dbReference type="Proteomes" id="UP001620626">
    <property type="component" value="Unassembled WGS sequence"/>
</dbReference>
<sequence>MSQLINFFDAFKHRQQKPSPATTTDGENKNNNGTPTATQTPTRTTTTTTTFLFTVHSEYGVELSFRLPRHHFKPICAKNSFVNKLPP</sequence>
<reference evidence="2 3" key="1">
    <citation type="submission" date="2024-10" db="EMBL/GenBank/DDBJ databases">
        <authorList>
            <person name="Kim D."/>
        </authorList>
    </citation>
    <scope>NUCLEOTIDE SEQUENCE [LARGE SCALE GENOMIC DNA]</scope>
    <source>
        <strain evidence="2">BH-2024</strain>
    </source>
</reference>
<accession>A0ABD2JLA2</accession>
<feature type="region of interest" description="Disordered" evidence="1">
    <location>
        <begin position="10"/>
        <end position="46"/>
    </location>
</feature>
<evidence type="ECO:0000313" key="2">
    <source>
        <dbReference type="EMBL" id="KAL3091398.1"/>
    </source>
</evidence>
<feature type="compositionally biased region" description="Polar residues" evidence="1">
    <location>
        <begin position="17"/>
        <end position="33"/>
    </location>
</feature>
<dbReference type="AlphaFoldDB" id="A0ABD2JLA2"/>
<dbReference type="EMBL" id="JBICBT010000942">
    <property type="protein sequence ID" value="KAL3091398.1"/>
    <property type="molecule type" value="Genomic_DNA"/>
</dbReference>
<comment type="caution">
    <text evidence="2">The sequence shown here is derived from an EMBL/GenBank/DDBJ whole genome shotgun (WGS) entry which is preliminary data.</text>
</comment>
<protein>
    <submittedName>
        <fullName evidence="2">Uncharacterized protein</fullName>
    </submittedName>
</protein>
<name>A0ABD2JLA2_9BILA</name>
<organism evidence="2 3">
    <name type="scientific">Heterodera trifolii</name>
    <dbReference type="NCBI Taxonomy" id="157864"/>
    <lineage>
        <taxon>Eukaryota</taxon>
        <taxon>Metazoa</taxon>
        <taxon>Ecdysozoa</taxon>
        <taxon>Nematoda</taxon>
        <taxon>Chromadorea</taxon>
        <taxon>Rhabditida</taxon>
        <taxon>Tylenchina</taxon>
        <taxon>Tylenchomorpha</taxon>
        <taxon>Tylenchoidea</taxon>
        <taxon>Heteroderidae</taxon>
        <taxon>Heteroderinae</taxon>
        <taxon>Heterodera</taxon>
    </lineage>
</organism>